<dbReference type="PATRIC" id="fig|999415.3.peg.1344"/>
<reference evidence="8 9" key="1">
    <citation type="submission" date="2013-02" db="EMBL/GenBank/DDBJ databases">
        <title>The Genome Sequence of Lactobacillus catenaformis F0143.</title>
        <authorList>
            <consortium name="The Broad Institute Genome Sequencing Platform"/>
            <person name="Earl A."/>
            <person name="Ward D."/>
            <person name="Feldgarden M."/>
            <person name="Gevers D."/>
            <person name="Izard J."/>
            <person name="Blanton J.M."/>
            <person name="Mathney J."/>
            <person name="Dewhirst F.E."/>
            <person name="Young S.K."/>
            <person name="Zeng Q."/>
            <person name="Gargeya S."/>
            <person name="Fitzgerald M."/>
            <person name="Haas B."/>
            <person name="Abouelleil A."/>
            <person name="Alvarado L."/>
            <person name="Arachchi H.M."/>
            <person name="Berlin A."/>
            <person name="Chapman S.B."/>
            <person name="Gearin G."/>
            <person name="Goldberg J."/>
            <person name="Griggs A."/>
            <person name="Gujja S."/>
            <person name="Hansen M."/>
            <person name="Heiman D."/>
            <person name="Howarth C."/>
            <person name="Larimer J."/>
            <person name="Lui A."/>
            <person name="MacDonald P.J.P."/>
            <person name="McCowen C."/>
            <person name="Montmayeur A."/>
            <person name="Murphy C."/>
            <person name="Neiman D."/>
            <person name="Pearson M."/>
            <person name="Priest M."/>
            <person name="Roberts A."/>
            <person name="Saif S."/>
            <person name="Shea T."/>
            <person name="Sisk P."/>
            <person name="Stolte C."/>
            <person name="Sykes S."/>
            <person name="Wortman J."/>
            <person name="Nusbaum C."/>
            <person name="Birren B."/>
        </authorList>
    </citation>
    <scope>NUCLEOTIDE SEQUENCE [LARGE SCALE GENOMIC DNA]</scope>
    <source>
        <strain evidence="8 9">OT 569</strain>
    </source>
</reference>
<dbReference type="Proteomes" id="UP000011758">
    <property type="component" value="Unassembled WGS sequence"/>
</dbReference>
<dbReference type="InterPro" id="IPR038494">
    <property type="entry name" value="IGPD_sf"/>
</dbReference>
<dbReference type="NCBIfam" id="NF002109">
    <property type="entry name" value="PRK00951.1-5"/>
    <property type="match status" value="1"/>
</dbReference>
<dbReference type="PROSITE" id="PS00955">
    <property type="entry name" value="IGP_DEHYDRATASE_2"/>
    <property type="match status" value="1"/>
</dbReference>
<dbReference type="FunFam" id="3.30.230.40:FF:000003">
    <property type="entry name" value="Imidazoleglycerol-phosphate dehydratase HisB"/>
    <property type="match status" value="1"/>
</dbReference>
<dbReference type="NCBIfam" id="NF002114">
    <property type="entry name" value="PRK00951.2-4"/>
    <property type="match status" value="1"/>
</dbReference>
<keyword evidence="4 6" id="KW-0368">Histidine biosynthesis</keyword>
<evidence type="ECO:0000256" key="7">
    <source>
        <dbReference type="RuleBase" id="RU000599"/>
    </source>
</evidence>
<evidence type="ECO:0000256" key="3">
    <source>
        <dbReference type="ARBA" id="ARBA00022605"/>
    </source>
</evidence>
<comment type="catalytic activity">
    <reaction evidence="6 7">
        <text>D-erythro-1-(imidazol-4-yl)glycerol 3-phosphate = 3-(imidazol-4-yl)-2-oxopropyl phosphate + H2O</text>
        <dbReference type="Rhea" id="RHEA:11040"/>
        <dbReference type="ChEBI" id="CHEBI:15377"/>
        <dbReference type="ChEBI" id="CHEBI:57766"/>
        <dbReference type="ChEBI" id="CHEBI:58278"/>
        <dbReference type="EC" id="4.2.1.19"/>
    </reaction>
</comment>
<evidence type="ECO:0000313" key="9">
    <source>
        <dbReference type="Proteomes" id="UP000011758"/>
    </source>
</evidence>
<organism evidence="8 9">
    <name type="scientific">Eggerthia catenaformis OT 569 = DSM 20559</name>
    <dbReference type="NCBI Taxonomy" id="999415"/>
    <lineage>
        <taxon>Bacteria</taxon>
        <taxon>Bacillati</taxon>
        <taxon>Bacillota</taxon>
        <taxon>Erysipelotrichia</taxon>
        <taxon>Erysipelotrichales</taxon>
        <taxon>Coprobacillaceae</taxon>
        <taxon>Eggerthia</taxon>
    </lineage>
</organism>
<sequence>MMRKAQIKRKTKETDVFVSIDLDGKGISDINTGVGFLDHMLELFAFHGQFDLSVTCHGDLQVDSHHTIEDIGIALGKSIKEALGDKKGIHRYGSFTIPMDETLLSVCLDMSNRPYLVFNVCLDNVLLGNYQTEMTEEFFRATAFNAGMTLHINEHYGKNMHHIIEACFKAFARALKEAVSIDRQRKDEIISSKGVL</sequence>
<dbReference type="Pfam" id="PF00475">
    <property type="entry name" value="IGPD"/>
    <property type="match status" value="1"/>
</dbReference>
<evidence type="ECO:0000256" key="5">
    <source>
        <dbReference type="ARBA" id="ARBA00023239"/>
    </source>
</evidence>
<dbReference type="GO" id="GO:0005737">
    <property type="term" value="C:cytoplasm"/>
    <property type="evidence" value="ECO:0007669"/>
    <property type="project" value="UniProtKB-SubCell"/>
</dbReference>
<dbReference type="UniPathway" id="UPA00031">
    <property type="reaction ID" value="UER00011"/>
</dbReference>
<evidence type="ECO:0000313" key="8">
    <source>
        <dbReference type="EMBL" id="EMD16399.1"/>
    </source>
</evidence>
<protein>
    <recommendedName>
        <fullName evidence="2 6">Imidazoleglycerol-phosphate dehydratase</fullName>
        <shortName evidence="6">IGPD</shortName>
        <ecNumber evidence="6 7">4.2.1.19</ecNumber>
    </recommendedName>
</protein>
<keyword evidence="9" id="KW-1185">Reference proteome</keyword>
<dbReference type="eggNOG" id="COG0131">
    <property type="taxonomic scope" value="Bacteria"/>
</dbReference>
<dbReference type="STRING" id="999415.HMPREF9943_01325"/>
<dbReference type="Gene3D" id="3.30.230.40">
    <property type="entry name" value="Imidazole glycerol phosphate dehydratase, domain 1"/>
    <property type="match status" value="2"/>
</dbReference>
<proteinExistence type="inferred from homology"/>
<dbReference type="HAMAP" id="MF_00076">
    <property type="entry name" value="HisB"/>
    <property type="match status" value="1"/>
</dbReference>
<dbReference type="NCBIfam" id="NF002111">
    <property type="entry name" value="PRK00951.2-1"/>
    <property type="match status" value="1"/>
</dbReference>
<dbReference type="CDD" id="cd07914">
    <property type="entry name" value="IGPD"/>
    <property type="match status" value="1"/>
</dbReference>
<dbReference type="AlphaFoldDB" id="M2PLG9"/>
<dbReference type="GO" id="GO:0004424">
    <property type="term" value="F:imidazoleglycerol-phosphate dehydratase activity"/>
    <property type="evidence" value="ECO:0007669"/>
    <property type="project" value="UniProtKB-UniRule"/>
</dbReference>
<comment type="similarity">
    <text evidence="6 7">Belongs to the imidazoleglycerol-phosphate dehydratase family.</text>
</comment>
<dbReference type="InterPro" id="IPR020565">
    <property type="entry name" value="ImidazoleglycerP_deHydtase_CS"/>
</dbReference>
<dbReference type="InterPro" id="IPR000807">
    <property type="entry name" value="ImidazoleglycerolP_deHydtase"/>
</dbReference>
<evidence type="ECO:0000256" key="2">
    <source>
        <dbReference type="ARBA" id="ARBA00016664"/>
    </source>
</evidence>
<comment type="subcellular location">
    <subcellularLocation>
        <location evidence="6 7">Cytoplasm</location>
    </subcellularLocation>
</comment>
<gene>
    <name evidence="6" type="primary">hisB</name>
    <name evidence="8" type="ORF">HMPREF9943_01325</name>
</gene>
<dbReference type="SUPFAM" id="SSF54211">
    <property type="entry name" value="Ribosomal protein S5 domain 2-like"/>
    <property type="match status" value="2"/>
</dbReference>
<accession>M2PLG9</accession>
<keyword evidence="6" id="KW-0963">Cytoplasm</keyword>
<dbReference type="PANTHER" id="PTHR23133">
    <property type="entry name" value="IMIDAZOLEGLYCEROL-PHOSPHATE DEHYDRATASE HIS7"/>
    <property type="match status" value="1"/>
</dbReference>
<evidence type="ECO:0000256" key="1">
    <source>
        <dbReference type="ARBA" id="ARBA00005047"/>
    </source>
</evidence>
<evidence type="ECO:0000256" key="4">
    <source>
        <dbReference type="ARBA" id="ARBA00023102"/>
    </source>
</evidence>
<dbReference type="FunFam" id="3.30.230.40:FF:000001">
    <property type="entry name" value="Imidazoleglycerol-phosphate dehydratase HisB"/>
    <property type="match status" value="1"/>
</dbReference>
<dbReference type="EMBL" id="AGEJ01000021">
    <property type="protein sequence ID" value="EMD16399.1"/>
    <property type="molecule type" value="Genomic_DNA"/>
</dbReference>
<comment type="pathway">
    <text evidence="1 6 7">Amino-acid biosynthesis; L-histidine biosynthesis; L-histidine from 5-phospho-alpha-D-ribose 1-diphosphate: step 6/9.</text>
</comment>
<dbReference type="PROSITE" id="PS00954">
    <property type="entry name" value="IGP_DEHYDRATASE_1"/>
    <property type="match status" value="1"/>
</dbReference>
<dbReference type="PANTHER" id="PTHR23133:SF2">
    <property type="entry name" value="IMIDAZOLEGLYCEROL-PHOSPHATE DEHYDRATASE"/>
    <property type="match status" value="1"/>
</dbReference>
<dbReference type="EC" id="4.2.1.19" evidence="6 7"/>
<comment type="caution">
    <text evidence="8">The sequence shown here is derived from an EMBL/GenBank/DDBJ whole genome shotgun (WGS) entry which is preliminary data.</text>
</comment>
<keyword evidence="3 6" id="KW-0028">Amino-acid biosynthesis</keyword>
<dbReference type="GO" id="GO:0000105">
    <property type="term" value="P:L-histidine biosynthetic process"/>
    <property type="evidence" value="ECO:0007669"/>
    <property type="project" value="UniProtKB-UniRule"/>
</dbReference>
<evidence type="ECO:0000256" key="6">
    <source>
        <dbReference type="HAMAP-Rule" id="MF_00076"/>
    </source>
</evidence>
<name>M2PLG9_9FIRM</name>
<keyword evidence="5 6" id="KW-0456">Lyase</keyword>
<dbReference type="InterPro" id="IPR020568">
    <property type="entry name" value="Ribosomal_Su5_D2-typ_SF"/>
</dbReference>